<protein>
    <submittedName>
        <fullName evidence="4">Rhodopsin-like GPCR superfamily protein</fullName>
    </submittedName>
</protein>
<dbReference type="SUPFAM" id="SSF110836">
    <property type="entry name" value="Hypothetical protein SAV1430"/>
    <property type="match status" value="1"/>
</dbReference>
<feature type="domain" description="Scaffold protein Nfu/NifU N-terminal" evidence="3">
    <location>
        <begin position="4"/>
        <end position="91"/>
    </location>
</feature>
<proteinExistence type="predicted"/>
<evidence type="ECO:0000313" key="4">
    <source>
        <dbReference type="EMBL" id="AFC27398.1"/>
    </source>
</evidence>
<dbReference type="Pfam" id="PF13646">
    <property type="entry name" value="HEAT_2"/>
    <property type="match status" value="1"/>
</dbReference>
<dbReference type="InterPro" id="IPR036498">
    <property type="entry name" value="Nfu/NifU_N_sf"/>
</dbReference>
<evidence type="ECO:0000313" key="5">
    <source>
        <dbReference type="Proteomes" id="UP000007523"/>
    </source>
</evidence>
<comment type="function">
    <text evidence="1">Catalyzes the hydroxylation of the N(6)-(4-aminobutyl)-L-lysine intermediate produced by deoxyhypusine synthase/DHPS on a critical lysine of the eukaryotic translation initiation factor 5A/eIF-5A. This is the second step of the post-translational modification of that lysine into an unusual amino acid residue named hypusine. Hypusination is unique to mature eIF-5A factor and is essential for its function.</text>
</comment>
<dbReference type="PANTHER" id="PTHR12697">
    <property type="entry name" value="PBS LYASE HEAT-LIKE PROTEIN"/>
    <property type="match status" value="1"/>
</dbReference>
<dbReference type="PROSITE" id="PS50077">
    <property type="entry name" value="HEAT_REPEAT"/>
    <property type="match status" value="1"/>
</dbReference>
<dbReference type="Gene3D" id="3.30.1370.70">
    <property type="entry name" value="Scaffold protein Nfu/NifU, N-terminal domain"/>
    <property type="match status" value="1"/>
</dbReference>
<dbReference type="Pfam" id="PF13769">
    <property type="entry name" value="Virulence_fact"/>
    <property type="match status" value="1"/>
</dbReference>
<dbReference type="SMART" id="SM00567">
    <property type="entry name" value="EZ_HEAT"/>
    <property type="match status" value="4"/>
</dbReference>
<dbReference type="Gene3D" id="1.25.10.10">
    <property type="entry name" value="Leucine-rich Repeat Variant"/>
    <property type="match status" value="1"/>
</dbReference>
<sequence>MPIVSIEPTPSPNTMKINMSESLPSGVRETYTREQAAEAPTPELQRLLSIEGVKAFYRAADFIAVDRMPKGDWGRILAEVREVLGVTESAHPQGSSHPAAEGPDAGNGEGTTADASFGEVHVFLQHFRGIPLQVRVSSGDEEQRAALPSRFSDTAVRAASASPNLIKERTLEEWDTRYGSLQEVLEDVVQELDAAYSDAQLEELAAQAAAGAGTGDAQQRAEKTRRELSYAEAEALLRSPEWKERYAALRRIQPSAETLPLLLIALDDEQAAVRRLASVYLGDLKDPVVLPHLYRALQDPSPSVRRTAGDTLSDLGDPAAQEAMIAALSDPNKLVRWRAARFLYELGDETALPALKAAEDEPEFEVRLQIRMALERIEGGEEAAGSVWQQMSRRDRS</sequence>
<dbReference type="InterPro" id="IPR004155">
    <property type="entry name" value="PBS_lyase_HEAT"/>
</dbReference>
<dbReference type="SUPFAM" id="SSF48371">
    <property type="entry name" value="ARM repeat"/>
    <property type="match status" value="1"/>
</dbReference>
<dbReference type="KEGG" id="pmq:PM3016_426"/>
<gene>
    <name evidence="4" type="ORF">PM3016_426</name>
</gene>
<dbReference type="InterPro" id="IPR025989">
    <property type="entry name" value="Virulence_F_dom"/>
</dbReference>
<feature type="region of interest" description="Disordered" evidence="2">
    <location>
        <begin position="88"/>
        <end position="113"/>
    </location>
</feature>
<dbReference type="HOGENOM" id="CLU_733295_0_0_9"/>
<dbReference type="Pfam" id="PF08712">
    <property type="entry name" value="Nfu_N"/>
    <property type="match status" value="1"/>
</dbReference>
<dbReference type="GO" id="GO:0016491">
    <property type="term" value="F:oxidoreductase activity"/>
    <property type="evidence" value="ECO:0007669"/>
    <property type="project" value="TreeGrafter"/>
</dbReference>
<dbReference type="EMBL" id="CP003235">
    <property type="protein sequence ID" value="AFC27398.1"/>
    <property type="molecule type" value="Genomic_DNA"/>
</dbReference>
<dbReference type="AlphaFoldDB" id="H6NSA4"/>
<reference evidence="4 5" key="1">
    <citation type="journal article" date="2012" name="J. Bacteriol.">
        <title>Complete Genome Sequence of Paenibacillus mucilaginosus 3016, a Bacterium Functional as Microbial Fertilizer.</title>
        <authorList>
            <person name="Ma M."/>
            <person name="Wang Z."/>
            <person name="Li L."/>
            <person name="Jiang X."/>
            <person name="Guan D."/>
            <person name="Cao F."/>
            <person name="Chen H."/>
            <person name="Wang X."/>
            <person name="Shen D."/>
            <person name="Du B."/>
            <person name="Li J."/>
        </authorList>
    </citation>
    <scope>NUCLEOTIDE SEQUENCE [LARGE SCALE GENOMIC DNA]</scope>
    <source>
        <strain evidence="4 5">3016</strain>
    </source>
</reference>
<dbReference type="Proteomes" id="UP000007523">
    <property type="component" value="Chromosome"/>
</dbReference>
<dbReference type="PANTHER" id="PTHR12697:SF37">
    <property type="entry name" value="CONSERVED VIRULENCE FACTOR C"/>
    <property type="match status" value="1"/>
</dbReference>
<evidence type="ECO:0000259" key="3">
    <source>
        <dbReference type="SMART" id="SM00932"/>
    </source>
</evidence>
<keyword evidence="5" id="KW-1185">Reference proteome</keyword>
<dbReference type="InterPro" id="IPR011989">
    <property type="entry name" value="ARM-like"/>
</dbReference>
<dbReference type="InterPro" id="IPR016024">
    <property type="entry name" value="ARM-type_fold"/>
</dbReference>
<accession>H6NSA4</accession>
<dbReference type="STRING" id="1116391.PM3016_426"/>
<organism evidence="4 5">
    <name type="scientific">Paenibacillus mucilaginosus 3016</name>
    <dbReference type="NCBI Taxonomy" id="1116391"/>
    <lineage>
        <taxon>Bacteria</taxon>
        <taxon>Bacillati</taxon>
        <taxon>Bacillota</taxon>
        <taxon>Bacilli</taxon>
        <taxon>Bacillales</taxon>
        <taxon>Paenibacillaceae</taxon>
        <taxon>Paenibacillus</taxon>
    </lineage>
</organism>
<evidence type="ECO:0000256" key="1">
    <source>
        <dbReference type="ARBA" id="ARBA00045876"/>
    </source>
</evidence>
<evidence type="ECO:0000256" key="2">
    <source>
        <dbReference type="SAM" id="MobiDB-lite"/>
    </source>
</evidence>
<dbReference type="RefSeq" id="WP_014368291.1">
    <property type="nucleotide sequence ID" value="NC_016935.1"/>
</dbReference>
<dbReference type="SMART" id="SM00932">
    <property type="entry name" value="Nfu_N"/>
    <property type="match status" value="1"/>
</dbReference>
<name>H6NSA4_9BACL</name>
<dbReference type="InterPro" id="IPR021133">
    <property type="entry name" value="HEAT_type_2"/>
</dbReference>
<dbReference type="InterPro" id="IPR014824">
    <property type="entry name" value="Nfu/NifU_N"/>
</dbReference>